<dbReference type="Pfam" id="PF03466">
    <property type="entry name" value="LysR_substrate"/>
    <property type="match status" value="1"/>
</dbReference>
<dbReference type="Pfam" id="PF00126">
    <property type="entry name" value="HTH_1"/>
    <property type="match status" value="1"/>
</dbReference>
<proteinExistence type="inferred from homology"/>
<evidence type="ECO:0000313" key="6">
    <source>
        <dbReference type="EMBL" id="XDQ82660.1"/>
    </source>
</evidence>
<dbReference type="GO" id="GO:0003700">
    <property type="term" value="F:DNA-binding transcription factor activity"/>
    <property type="evidence" value="ECO:0007669"/>
    <property type="project" value="InterPro"/>
</dbReference>
<name>A0AB39TTK4_9ACTN</name>
<organism evidence="6">
    <name type="scientific">Streptomyces sp. Y1</name>
    <dbReference type="NCBI Taxonomy" id="3238634"/>
    <lineage>
        <taxon>Bacteria</taxon>
        <taxon>Bacillati</taxon>
        <taxon>Actinomycetota</taxon>
        <taxon>Actinomycetes</taxon>
        <taxon>Kitasatosporales</taxon>
        <taxon>Streptomycetaceae</taxon>
        <taxon>Streptomyces</taxon>
    </lineage>
</organism>
<dbReference type="Gene3D" id="3.40.190.10">
    <property type="entry name" value="Periplasmic binding protein-like II"/>
    <property type="match status" value="2"/>
</dbReference>
<comment type="similarity">
    <text evidence="1">Belongs to the LysR transcriptional regulatory family.</text>
</comment>
<dbReference type="EMBL" id="CP163445">
    <property type="protein sequence ID" value="XDQ82660.1"/>
    <property type="molecule type" value="Genomic_DNA"/>
</dbReference>
<reference evidence="6" key="1">
    <citation type="submission" date="2024-07" db="EMBL/GenBank/DDBJ databases">
        <authorList>
            <person name="Yu S.T."/>
        </authorList>
    </citation>
    <scope>NUCLEOTIDE SEQUENCE</scope>
    <source>
        <strain evidence="6">Y1</strain>
    </source>
</reference>
<dbReference type="SUPFAM" id="SSF53850">
    <property type="entry name" value="Periplasmic binding protein-like II"/>
    <property type="match status" value="1"/>
</dbReference>
<evidence type="ECO:0000256" key="4">
    <source>
        <dbReference type="ARBA" id="ARBA00023163"/>
    </source>
</evidence>
<feature type="domain" description="HTH lysR-type" evidence="5">
    <location>
        <begin position="1"/>
        <end position="58"/>
    </location>
</feature>
<dbReference type="RefSeq" id="WP_369184972.1">
    <property type="nucleotide sequence ID" value="NZ_CP163445.1"/>
</dbReference>
<dbReference type="FunFam" id="1.10.10.10:FF:000001">
    <property type="entry name" value="LysR family transcriptional regulator"/>
    <property type="match status" value="1"/>
</dbReference>
<dbReference type="GO" id="GO:0003677">
    <property type="term" value="F:DNA binding"/>
    <property type="evidence" value="ECO:0007669"/>
    <property type="project" value="UniProtKB-KW"/>
</dbReference>
<dbReference type="SUPFAM" id="SSF46785">
    <property type="entry name" value="Winged helix' DNA-binding domain"/>
    <property type="match status" value="1"/>
</dbReference>
<dbReference type="PANTHER" id="PTHR30346">
    <property type="entry name" value="TRANSCRIPTIONAL DUAL REGULATOR HCAR-RELATED"/>
    <property type="match status" value="1"/>
</dbReference>
<evidence type="ECO:0000256" key="2">
    <source>
        <dbReference type="ARBA" id="ARBA00023015"/>
    </source>
</evidence>
<dbReference type="InterPro" id="IPR036388">
    <property type="entry name" value="WH-like_DNA-bd_sf"/>
</dbReference>
<dbReference type="PROSITE" id="PS50931">
    <property type="entry name" value="HTH_LYSR"/>
    <property type="match status" value="1"/>
</dbReference>
<evidence type="ECO:0000259" key="5">
    <source>
        <dbReference type="PROSITE" id="PS50931"/>
    </source>
</evidence>
<dbReference type="AlphaFoldDB" id="A0AB39TTK4"/>
<dbReference type="InterPro" id="IPR036390">
    <property type="entry name" value="WH_DNA-bd_sf"/>
</dbReference>
<dbReference type="GO" id="GO:0032993">
    <property type="term" value="C:protein-DNA complex"/>
    <property type="evidence" value="ECO:0007669"/>
    <property type="project" value="TreeGrafter"/>
</dbReference>
<keyword evidence="3" id="KW-0238">DNA-binding</keyword>
<dbReference type="Gene3D" id="1.10.10.10">
    <property type="entry name" value="Winged helix-like DNA-binding domain superfamily/Winged helix DNA-binding domain"/>
    <property type="match status" value="1"/>
</dbReference>
<gene>
    <name evidence="6" type="ORF">AB2U05_31260</name>
</gene>
<evidence type="ECO:0000256" key="3">
    <source>
        <dbReference type="ARBA" id="ARBA00023125"/>
    </source>
</evidence>
<protein>
    <submittedName>
        <fullName evidence="6">LysR family transcriptional regulator</fullName>
    </submittedName>
</protein>
<dbReference type="PRINTS" id="PR00039">
    <property type="entry name" value="HTHLYSR"/>
</dbReference>
<accession>A0AB39TTK4</accession>
<dbReference type="InterPro" id="IPR005119">
    <property type="entry name" value="LysR_subst-bd"/>
</dbReference>
<dbReference type="PANTHER" id="PTHR30346:SF29">
    <property type="entry name" value="LYSR SUBSTRATE-BINDING"/>
    <property type="match status" value="1"/>
</dbReference>
<keyword evidence="4" id="KW-0804">Transcription</keyword>
<sequence length="305" mass="32462">MDMAWLDVFRTVAHLGSFTAAGERLGYTQSAISRQIATLEAELGTPLFDRLARGVRLTEHGRALLPHAEAMLERLDTTRRDLAALTELTAGRLRVGAFDSANVALVPSALAAFRAAHPQVAISLTEGLSAPLLGLLADGAIDLALLATYHADAELIDETGQFDLSPLAEDPVLVALSRSHRLAGRRRLRLAELADEAWIAARRQPESTLLASCVRSGFQPRIEYAVANWTAKLGLVAAGLGTTLIPSLAARAARPDIALVPLHPDDTPVRHVYTAVRRGQRVPPAVTAFTGFLRAGVAAGTPSSN</sequence>
<keyword evidence="2" id="KW-0805">Transcription regulation</keyword>
<evidence type="ECO:0000256" key="1">
    <source>
        <dbReference type="ARBA" id="ARBA00009437"/>
    </source>
</evidence>
<dbReference type="InterPro" id="IPR000847">
    <property type="entry name" value="LysR_HTH_N"/>
</dbReference>